<dbReference type="Proteomes" id="UP000295096">
    <property type="component" value="Unassembled WGS sequence"/>
</dbReference>
<keyword evidence="2" id="KW-0802">TPR repeat</keyword>
<comment type="caution">
    <text evidence="3">The sequence shown here is derived from an EMBL/GenBank/DDBJ whole genome shotgun (WGS) entry which is preliminary data.</text>
</comment>
<sequence>MPINIVSDTVSLLWRLHLYGHAVPAGLWKATAAYAEPLFPKAGFAFANVHKAMLAAATADRPAVEACAAALTAVVEAGTLTAGSVVPAVCRAALAFAEENFDKCARLLDSPADEAVRIGGSRAQREIVEAMLLVALMRSGQAAKARDLLDRRLHRRFSPRDDAWRSKLAA</sequence>
<keyword evidence="4" id="KW-1185">Reference proteome</keyword>
<reference evidence="3 4" key="1">
    <citation type="journal article" date="2016" name="J. Microbiol.">
        <title>Dankookia rubra gen. nov., sp. nov., an alphaproteobacterium isolated from sediment of a shallow stream.</title>
        <authorList>
            <person name="Kim W.H."/>
            <person name="Kim D.H."/>
            <person name="Kang K."/>
            <person name="Ahn T.Y."/>
        </authorList>
    </citation>
    <scope>NUCLEOTIDE SEQUENCE [LARGE SCALE GENOMIC DNA]</scope>
    <source>
        <strain evidence="3 4">JCM30602</strain>
    </source>
</reference>
<accession>A0A4R5Q9K1</accession>
<dbReference type="InterPro" id="IPR033891">
    <property type="entry name" value="TTC38"/>
</dbReference>
<name>A0A4R5Q9K1_9PROT</name>
<evidence type="ECO:0000313" key="3">
    <source>
        <dbReference type="EMBL" id="TDH59219.1"/>
    </source>
</evidence>
<evidence type="ECO:0000256" key="1">
    <source>
        <dbReference type="ARBA" id="ARBA00022737"/>
    </source>
</evidence>
<proteinExistence type="predicted"/>
<gene>
    <name evidence="3" type="ORF">E2C06_28500</name>
</gene>
<keyword evidence="1" id="KW-0677">Repeat</keyword>
<dbReference type="PANTHER" id="PTHR16263:SF4">
    <property type="entry name" value="TETRATRICOPEPTIDE REPEAT PROTEIN 38"/>
    <property type="match status" value="1"/>
</dbReference>
<dbReference type="PANTHER" id="PTHR16263">
    <property type="entry name" value="TETRATRICOPEPTIDE REPEAT PROTEIN 38"/>
    <property type="match status" value="1"/>
</dbReference>
<dbReference type="EMBL" id="SMSJ01000075">
    <property type="protein sequence ID" value="TDH59219.1"/>
    <property type="molecule type" value="Genomic_DNA"/>
</dbReference>
<evidence type="ECO:0000256" key="2">
    <source>
        <dbReference type="ARBA" id="ARBA00022803"/>
    </source>
</evidence>
<dbReference type="RefSeq" id="WP_133291974.1">
    <property type="nucleotide sequence ID" value="NZ_SMSJ01000075.1"/>
</dbReference>
<dbReference type="OrthoDB" id="9815900at2"/>
<protein>
    <submittedName>
        <fullName evidence="3">Uncharacterized protein</fullName>
    </submittedName>
</protein>
<dbReference type="AlphaFoldDB" id="A0A4R5Q9K1"/>
<evidence type="ECO:0000313" key="4">
    <source>
        <dbReference type="Proteomes" id="UP000295096"/>
    </source>
</evidence>
<organism evidence="3 4">
    <name type="scientific">Dankookia rubra</name>
    <dbReference type="NCBI Taxonomy" id="1442381"/>
    <lineage>
        <taxon>Bacteria</taxon>
        <taxon>Pseudomonadati</taxon>
        <taxon>Pseudomonadota</taxon>
        <taxon>Alphaproteobacteria</taxon>
        <taxon>Acetobacterales</taxon>
        <taxon>Roseomonadaceae</taxon>
        <taxon>Dankookia</taxon>
    </lineage>
</organism>